<feature type="compositionally biased region" description="Basic and acidic residues" evidence="1">
    <location>
        <begin position="18"/>
        <end position="27"/>
    </location>
</feature>
<accession>A0AA38IWN1</accession>
<organism evidence="2 3">
    <name type="scientific">Zophobas morio</name>
    <dbReference type="NCBI Taxonomy" id="2755281"/>
    <lineage>
        <taxon>Eukaryota</taxon>
        <taxon>Metazoa</taxon>
        <taxon>Ecdysozoa</taxon>
        <taxon>Arthropoda</taxon>
        <taxon>Hexapoda</taxon>
        <taxon>Insecta</taxon>
        <taxon>Pterygota</taxon>
        <taxon>Neoptera</taxon>
        <taxon>Endopterygota</taxon>
        <taxon>Coleoptera</taxon>
        <taxon>Polyphaga</taxon>
        <taxon>Cucujiformia</taxon>
        <taxon>Tenebrionidae</taxon>
        <taxon>Zophobas</taxon>
    </lineage>
</organism>
<evidence type="ECO:0000256" key="1">
    <source>
        <dbReference type="SAM" id="MobiDB-lite"/>
    </source>
</evidence>
<protein>
    <submittedName>
        <fullName evidence="2">Uncharacterized protein</fullName>
    </submittedName>
</protein>
<dbReference type="AlphaFoldDB" id="A0AA38IWN1"/>
<dbReference type="Proteomes" id="UP001168821">
    <property type="component" value="Unassembled WGS sequence"/>
</dbReference>
<evidence type="ECO:0000313" key="3">
    <source>
        <dbReference type="Proteomes" id="UP001168821"/>
    </source>
</evidence>
<reference evidence="2" key="1">
    <citation type="journal article" date="2023" name="G3 (Bethesda)">
        <title>Whole genome assemblies of Zophobas morio and Tenebrio molitor.</title>
        <authorList>
            <person name="Kaur S."/>
            <person name="Stinson S.A."/>
            <person name="diCenzo G.C."/>
        </authorList>
    </citation>
    <scope>NUCLEOTIDE SEQUENCE</scope>
    <source>
        <strain evidence="2">QUZm001</strain>
    </source>
</reference>
<gene>
    <name evidence="2" type="ORF">Zmor_005920</name>
</gene>
<feature type="compositionally biased region" description="Basic and acidic residues" evidence="1">
    <location>
        <begin position="1"/>
        <end position="10"/>
    </location>
</feature>
<evidence type="ECO:0000313" key="2">
    <source>
        <dbReference type="EMBL" id="KAJ3661527.1"/>
    </source>
</evidence>
<keyword evidence="3" id="KW-1185">Reference proteome</keyword>
<sequence length="141" mass="16648">MWRGRHDASKSRNRSLSRQRDECDYHHVTGTTLKHRESTTQERRSRHRIRTPSPPRDHRSDGKRVQREPSIPSRIVVERRSQEADSHSSINNPNDERVDRLECLVKSLLTDKISRRRDSFVMKSDCTHTRRICHNDVIAMG</sequence>
<dbReference type="EMBL" id="JALNTZ010000002">
    <property type="protein sequence ID" value="KAJ3661527.1"/>
    <property type="molecule type" value="Genomic_DNA"/>
</dbReference>
<feature type="compositionally biased region" description="Basic and acidic residues" evidence="1">
    <location>
        <begin position="76"/>
        <end position="86"/>
    </location>
</feature>
<feature type="compositionally biased region" description="Basic and acidic residues" evidence="1">
    <location>
        <begin position="34"/>
        <end position="43"/>
    </location>
</feature>
<feature type="region of interest" description="Disordered" evidence="1">
    <location>
        <begin position="1"/>
        <end position="94"/>
    </location>
</feature>
<feature type="compositionally biased region" description="Basic and acidic residues" evidence="1">
    <location>
        <begin position="55"/>
        <end position="67"/>
    </location>
</feature>
<name>A0AA38IWN1_9CUCU</name>
<comment type="caution">
    <text evidence="2">The sequence shown here is derived from an EMBL/GenBank/DDBJ whole genome shotgun (WGS) entry which is preliminary data.</text>
</comment>
<proteinExistence type="predicted"/>